<sequence length="181" mass="19669">MSGGAAVTAPSGAADKTTALASTRCSCGNRCDPVDECPRLSSVWLRPHALHGDVVERAVRLEAIGAIATFVGVARADVERDGRRVVGLTYDAYERMAVKQFHETCDAIRARWPSVHRIGIEHRVGFVPVGEASVRMAVSAPHRRDALRAVEFAIDHMKTTAPIFKQEHYNEGAPAWKPNAS</sequence>
<organism evidence="1 3">
    <name type="scientific">Plasmodiophora brassicae</name>
    <name type="common">Clubroot disease agent</name>
    <dbReference type="NCBI Taxonomy" id="37360"/>
    <lineage>
        <taxon>Eukaryota</taxon>
        <taxon>Sar</taxon>
        <taxon>Rhizaria</taxon>
        <taxon>Endomyxa</taxon>
        <taxon>Phytomyxea</taxon>
        <taxon>Plasmodiophorida</taxon>
        <taxon>Plasmodiophoridae</taxon>
        <taxon>Plasmodiophora</taxon>
    </lineage>
</organism>
<evidence type="ECO:0000313" key="1">
    <source>
        <dbReference type="EMBL" id="CEO94968.1"/>
    </source>
</evidence>
<accession>A0A0G4IIC8</accession>
<evidence type="ECO:0000313" key="3">
    <source>
        <dbReference type="Proteomes" id="UP000039324"/>
    </source>
</evidence>
<dbReference type="Proteomes" id="UP000039324">
    <property type="component" value="Unassembled WGS sequence"/>
</dbReference>
<dbReference type="EMBL" id="OVEO01000002">
    <property type="protein sequence ID" value="SPQ94299.1"/>
    <property type="molecule type" value="Genomic_DNA"/>
</dbReference>
<dbReference type="InterPro" id="IPR003448">
    <property type="entry name" value="Mopterin_biosynth_MoaE"/>
</dbReference>
<dbReference type="Proteomes" id="UP000290189">
    <property type="component" value="Unassembled WGS sequence"/>
</dbReference>
<name>A0A0G4IIC8_PLABS</name>
<proteinExistence type="predicted"/>
<protein>
    <recommendedName>
        <fullName evidence="5">Molybdopterin synthase catalytic subunit</fullName>
    </recommendedName>
</protein>
<geneLocation type="mitochondrion" evidence="2"/>
<dbReference type="SUPFAM" id="SSF54690">
    <property type="entry name" value="Molybdopterin synthase subunit MoaE"/>
    <property type="match status" value="1"/>
</dbReference>
<dbReference type="GO" id="GO:0006777">
    <property type="term" value="P:Mo-molybdopterin cofactor biosynthetic process"/>
    <property type="evidence" value="ECO:0007669"/>
    <property type="project" value="InterPro"/>
</dbReference>
<dbReference type="PANTHER" id="PTHR23404">
    <property type="entry name" value="MOLYBDOPTERIN SYNTHASE RELATED"/>
    <property type="match status" value="1"/>
</dbReference>
<dbReference type="CDD" id="cd00756">
    <property type="entry name" value="MoaE"/>
    <property type="match status" value="1"/>
</dbReference>
<dbReference type="OrthoDB" id="5531344at2759"/>
<dbReference type="STRING" id="37360.A0A0G4IIC8"/>
<dbReference type="Pfam" id="PF02391">
    <property type="entry name" value="MoaE"/>
    <property type="match status" value="1"/>
</dbReference>
<reference evidence="1 3" key="1">
    <citation type="submission" date="2015-02" db="EMBL/GenBank/DDBJ databases">
        <authorList>
            <person name="Chooi Y.-H."/>
        </authorList>
    </citation>
    <scope>NUCLEOTIDE SEQUENCE [LARGE SCALE GENOMIC DNA]</scope>
    <source>
        <strain evidence="1">E3</strain>
    </source>
</reference>
<evidence type="ECO:0000313" key="4">
    <source>
        <dbReference type="Proteomes" id="UP000290189"/>
    </source>
</evidence>
<dbReference type="EMBL" id="CDSF01000002">
    <property type="protein sequence ID" value="CEO94968.1"/>
    <property type="molecule type" value="Genomic_DNA"/>
</dbReference>
<evidence type="ECO:0000313" key="2">
    <source>
        <dbReference type="EMBL" id="SPQ94299.1"/>
    </source>
</evidence>
<keyword evidence="2" id="KW-0496">Mitochondrion</keyword>
<dbReference type="OMA" id="GEICLFV"/>
<dbReference type="AlphaFoldDB" id="A0A0G4IIC8"/>
<gene>
    <name evidence="1" type="ORF">PBRA_003781</name>
    <name evidence="2" type="ORF">PLBR_LOCUS1514</name>
</gene>
<dbReference type="Gene3D" id="3.90.1170.40">
    <property type="entry name" value="Molybdopterin biosynthesis MoaE subunit"/>
    <property type="match status" value="1"/>
</dbReference>
<keyword evidence="3" id="KW-1185">Reference proteome</keyword>
<evidence type="ECO:0008006" key="5">
    <source>
        <dbReference type="Google" id="ProtNLM"/>
    </source>
</evidence>
<dbReference type="InterPro" id="IPR036563">
    <property type="entry name" value="MoaE_sf"/>
</dbReference>
<reference evidence="2 4" key="2">
    <citation type="submission" date="2018-03" db="EMBL/GenBank/DDBJ databases">
        <authorList>
            <person name="Fogelqvist J."/>
        </authorList>
    </citation>
    <scope>NUCLEOTIDE SEQUENCE [LARGE SCALE GENOMIC DNA]</scope>
</reference>